<dbReference type="SUPFAM" id="SSF54403">
    <property type="entry name" value="Cystatin/monellin"/>
    <property type="match status" value="1"/>
</dbReference>
<dbReference type="Pfam" id="PF16845">
    <property type="entry name" value="SQAPI"/>
    <property type="match status" value="1"/>
</dbReference>
<name>E9FR50_DAPPU</name>
<dbReference type="Proteomes" id="UP000000305">
    <property type="component" value="Unassembled WGS sequence"/>
</dbReference>
<proteinExistence type="inferred from homology"/>
<evidence type="ECO:0000313" key="4">
    <source>
        <dbReference type="EMBL" id="EFX90100.1"/>
    </source>
</evidence>
<sequence>MALTVVLFLVVVSVLNGATSASLNKRQTGLVGGYSPANVHDIDVNEMADFSRRAISSRSNSGPSTLIRIVKAEKQVVAGMNYKLTLEMENANDGVILCDVIVFDQPWTNTRRLRESSCMAVCTGKQIF</sequence>
<dbReference type="KEGG" id="dpx:DAPPUDRAFT_40094"/>
<evidence type="ECO:0000259" key="3">
    <source>
        <dbReference type="SMART" id="SM00043"/>
    </source>
</evidence>
<reference evidence="4 5" key="1">
    <citation type="journal article" date="2011" name="Science">
        <title>The ecoresponsive genome of Daphnia pulex.</title>
        <authorList>
            <person name="Colbourne J.K."/>
            <person name="Pfrender M.E."/>
            <person name="Gilbert D."/>
            <person name="Thomas W.K."/>
            <person name="Tucker A."/>
            <person name="Oakley T.H."/>
            <person name="Tokishita S."/>
            <person name="Aerts A."/>
            <person name="Arnold G.J."/>
            <person name="Basu M.K."/>
            <person name="Bauer D.J."/>
            <person name="Caceres C.E."/>
            <person name="Carmel L."/>
            <person name="Casola C."/>
            <person name="Choi J.H."/>
            <person name="Detter J.C."/>
            <person name="Dong Q."/>
            <person name="Dusheyko S."/>
            <person name="Eads B.D."/>
            <person name="Frohlich T."/>
            <person name="Geiler-Samerotte K.A."/>
            <person name="Gerlach D."/>
            <person name="Hatcher P."/>
            <person name="Jogdeo S."/>
            <person name="Krijgsveld J."/>
            <person name="Kriventseva E.V."/>
            <person name="Kultz D."/>
            <person name="Laforsch C."/>
            <person name="Lindquist E."/>
            <person name="Lopez J."/>
            <person name="Manak J.R."/>
            <person name="Muller J."/>
            <person name="Pangilinan J."/>
            <person name="Patwardhan R.P."/>
            <person name="Pitluck S."/>
            <person name="Pritham E.J."/>
            <person name="Rechtsteiner A."/>
            <person name="Rho M."/>
            <person name="Rogozin I.B."/>
            <person name="Sakarya O."/>
            <person name="Salamov A."/>
            <person name="Schaack S."/>
            <person name="Shapiro H."/>
            <person name="Shiga Y."/>
            <person name="Skalitzky C."/>
            <person name="Smith Z."/>
            <person name="Souvorov A."/>
            <person name="Sung W."/>
            <person name="Tang Z."/>
            <person name="Tsuchiya D."/>
            <person name="Tu H."/>
            <person name="Vos H."/>
            <person name="Wang M."/>
            <person name="Wolf Y.I."/>
            <person name="Yamagata H."/>
            <person name="Yamada T."/>
            <person name="Ye Y."/>
            <person name="Shaw J.R."/>
            <person name="Andrews J."/>
            <person name="Crease T.J."/>
            <person name="Tang H."/>
            <person name="Lucas S.M."/>
            <person name="Robertson H.M."/>
            <person name="Bork P."/>
            <person name="Koonin E.V."/>
            <person name="Zdobnov E.M."/>
            <person name="Grigoriev I.V."/>
            <person name="Lynch M."/>
            <person name="Boore J.L."/>
        </authorList>
    </citation>
    <scope>NUCLEOTIDE SEQUENCE [LARGE SCALE GENOMIC DNA]</scope>
</reference>
<comment type="similarity">
    <text evidence="1">Belongs to the cystatin family.</text>
</comment>
<dbReference type="InterPro" id="IPR046350">
    <property type="entry name" value="Cystatin_sf"/>
</dbReference>
<dbReference type="CDD" id="cd00042">
    <property type="entry name" value="CY"/>
    <property type="match status" value="1"/>
</dbReference>
<dbReference type="PANTHER" id="PTHR47364:SF2">
    <property type="entry name" value="CYSTEINE PROTEINASE INHIBITOR 5"/>
    <property type="match status" value="1"/>
</dbReference>
<feature type="domain" description="Cystatin" evidence="3">
    <location>
        <begin position="29"/>
        <end position="119"/>
    </location>
</feature>
<dbReference type="EMBL" id="GL732523">
    <property type="protein sequence ID" value="EFX90100.1"/>
    <property type="molecule type" value="Genomic_DNA"/>
</dbReference>
<dbReference type="InParanoid" id="E9FR50"/>
<accession>E9FR50</accession>
<dbReference type="PhylomeDB" id="E9FR50"/>
<evidence type="ECO:0000256" key="1">
    <source>
        <dbReference type="ARBA" id="ARBA00009403"/>
    </source>
</evidence>
<dbReference type="OMA" id="TSNCEHT"/>
<dbReference type="Gene3D" id="3.10.450.10">
    <property type="match status" value="1"/>
</dbReference>
<evidence type="ECO:0000313" key="5">
    <source>
        <dbReference type="Proteomes" id="UP000000305"/>
    </source>
</evidence>
<protein>
    <recommendedName>
        <fullName evidence="3">Cystatin domain-containing protein</fullName>
    </recommendedName>
</protein>
<dbReference type="AlphaFoldDB" id="E9FR50"/>
<dbReference type="SMART" id="SM00043">
    <property type="entry name" value="CY"/>
    <property type="match status" value="1"/>
</dbReference>
<dbReference type="OrthoDB" id="6357437at2759"/>
<dbReference type="InterPro" id="IPR018073">
    <property type="entry name" value="Prot_inh_cystat_CS"/>
</dbReference>
<gene>
    <name evidence="4" type="ORF">DAPPUDRAFT_40094</name>
</gene>
<evidence type="ECO:0000256" key="2">
    <source>
        <dbReference type="SAM" id="SignalP"/>
    </source>
</evidence>
<dbReference type="PROSITE" id="PS00287">
    <property type="entry name" value="CYSTATIN"/>
    <property type="match status" value="1"/>
</dbReference>
<keyword evidence="2" id="KW-0732">Signal</keyword>
<keyword evidence="5" id="KW-1185">Reference proteome</keyword>
<dbReference type="GO" id="GO:0004869">
    <property type="term" value="F:cysteine-type endopeptidase inhibitor activity"/>
    <property type="evidence" value="ECO:0007669"/>
    <property type="project" value="InterPro"/>
</dbReference>
<dbReference type="PANTHER" id="PTHR47364">
    <property type="entry name" value="CYSTEINE PROTEINASE INHIBITOR 5"/>
    <property type="match status" value="1"/>
</dbReference>
<feature type="chain" id="PRO_5018693106" description="Cystatin domain-containing protein" evidence="2">
    <location>
        <begin position="22"/>
        <end position="128"/>
    </location>
</feature>
<dbReference type="InterPro" id="IPR000010">
    <property type="entry name" value="Cystatin_dom"/>
</dbReference>
<dbReference type="HOGENOM" id="CLU_113093_5_0_1"/>
<organism evidence="4 5">
    <name type="scientific">Daphnia pulex</name>
    <name type="common">Water flea</name>
    <dbReference type="NCBI Taxonomy" id="6669"/>
    <lineage>
        <taxon>Eukaryota</taxon>
        <taxon>Metazoa</taxon>
        <taxon>Ecdysozoa</taxon>
        <taxon>Arthropoda</taxon>
        <taxon>Crustacea</taxon>
        <taxon>Branchiopoda</taxon>
        <taxon>Diplostraca</taxon>
        <taxon>Cladocera</taxon>
        <taxon>Anomopoda</taxon>
        <taxon>Daphniidae</taxon>
        <taxon>Daphnia</taxon>
    </lineage>
</organism>
<feature type="signal peptide" evidence="2">
    <location>
        <begin position="1"/>
        <end position="21"/>
    </location>
</feature>